<proteinExistence type="predicted"/>
<comment type="caution">
    <text evidence="2">The sequence shown here is derived from an EMBL/GenBank/DDBJ whole genome shotgun (WGS) entry which is preliminary data.</text>
</comment>
<dbReference type="STRING" id="1231623.Tasa_046_010"/>
<protein>
    <submittedName>
        <fullName evidence="2">Uncharacterized protein</fullName>
    </submittedName>
</protein>
<accession>A0A0D6MPW8</accession>
<evidence type="ECO:0000256" key="1">
    <source>
        <dbReference type="SAM" id="MobiDB-lite"/>
    </source>
</evidence>
<gene>
    <name evidence="2" type="ORF">Tasa_046_010</name>
</gene>
<sequence length="83" mass="8754">MFAPMISGMPAPALSSGDLIAEWRVTSIDADTVTLEKNGQVLSLHPHFGPAAPDDGKPVVASPHPSPAADRKQIGPRRPLLLH</sequence>
<dbReference type="Proteomes" id="UP000032679">
    <property type="component" value="Unassembled WGS sequence"/>
</dbReference>
<organism evidence="2 3">
    <name type="scientific">Tanticharoenia sakaeratensis NBRC 103193</name>
    <dbReference type="NCBI Taxonomy" id="1231623"/>
    <lineage>
        <taxon>Bacteria</taxon>
        <taxon>Pseudomonadati</taxon>
        <taxon>Pseudomonadota</taxon>
        <taxon>Alphaproteobacteria</taxon>
        <taxon>Acetobacterales</taxon>
        <taxon>Acetobacteraceae</taxon>
        <taxon>Tanticharoenia</taxon>
    </lineage>
</organism>
<evidence type="ECO:0000313" key="2">
    <source>
        <dbReference type="EMBL" id="GAN55328.1"/>
    </source>
</evidence>
<keyword evidence="3" id="KW-1185">Reference proteome</keyword>
<evidence type="ECO:0000313" key="3">
    <source>
        <dbReference type="Proteomes" id="UP000032679"/>
    </source>
</evidence>
<dbReference type="AlphaFoldDB" id="A0A0D6MPW8"/>
<feature type="region of interest" description="Disordered" evidence="1">
    <location>
        <begin position="45"/>
        <end position="83"/>
    </location>
</feature>
<reference evidence="2 3" key="1">
    <citation type="submission" date="2012-10" db="EMBL/GenBank/DDBJ databases">
        <title>Genome sequencing of Tanticharoenia sakaeratensis NBRC 103193.</title>
        <authorList>
            <person name="Azuma Y."/>
            <person name="Hadano H."/>
            <person name="Hirakawa H."/>
            <person name="Matsushita K."/>
        </authorList>
    </citation>
    <scope>NUCLEOTIDE SEQUENCE [LARGE SCALE GENOMIC DNA]</scope>
    <source>
        <strain evidence="2 3">NBRC 103193</strain>
    </source>
</reference>
<dbReference type="EMBL" id="BALE01000046">
    <property type="protein sequence ID" value="GAN55328.1"/>
    <property type="molecule type" value="Genomic_DNA"/>
</dbReference>
<name>A0A0D6MPW8_9PROT</name>